<evidence type="ECO:0000313" key="2">
    <source>
        <dbReference type="EMBL" id="DAD19710.1"/>
    </source>
</evidence>
<dbReference type="AlphaFoldDB" id="A0A822XH50"/>
<protein>
    <submittedName>
        <fullName evidence="2">Uncharacterized protein</fullName>
    </submittedName>
</protein>
<reference evidence="2 3" key="1">
    <citation type="journal article" date="2020" name="Mol. Biol. Evol.">
        <title>Distinct Expression and Methylation Patterns for Genes with Different Fates following a Single Whole-Genome Duplication in Flowering Plants.</title>
        <authorList>
            <person name="Shi T."/>
            <person name="Rahmani R.S."/>
            <person name="Gugger P.F."/>
            <person name="Wang M."/>
            <person name="Li H."/>
            <person name="Zhang Y."/>
            <person name="Li Z."/>
            <person name="Wang Q."/>
            <person name="Van de Peer Y."/>
            <person name="Marchal K."/>
            <person name="Chen J."/>
        </authorList>
    </citation>
    <scope>NUCLEOTIDE SEQUENCE [LARGE SCALE GENOMIC DNA]</scope>
    <source>
        <tissue evidence="2">Leaf</tissue>
    </source>
</reference>
<evidence type="ECO:0000313" key="3">
    <source>
        <dbReference type="Proteomes" id="UP000607653"/>
    </source>
</evidence>
<evidence type="ECO:0000256" key="1">
    <source>
        <dbReference type="SAM" id="MobiDB-lite"/>
    </source>
</evidence>
<accession>A0A822XH50</accession>
<gene>
    <name evidence="2" type="ORF">HUJ06_021173</name>
</gene>
<dbReference type="Proteomes" id="UP000607653">
    <property type="component" value="Unassembled WGS sequence"/>
</dbReference>
<comment type="caution">
    <text evidence="2">The sequence shown here is derived from an EMBL/GenBank/DDBJ whole genome shotgun (WGS) entry which is preliminary data.</text>
</comment>
<feature type="compositionally biased region" description="Polar residues" evidence="1">
    <location>
        <begin position="1"/>
        <end position="13"/>
    </location>
</feature>
<dbReference type="EMBL" id="DUZY01000001">
    <property type="protein sequence ID" value="DAD19710.1"/>
    <property type="molecule type" value="Genomic_DNA"/>
</dbReference>
<keyword evidence="3" id="KW-1185">Reference proteome</keyword>
<proteinExistence type="predicted"/>
<sequence>MLQKNAVETSSIGDNKKIQALQSSSTQLA</sequence>
<organism evidence="2 3">
    <name type="scientific">Nelumbo nucifera</name>
    <name type="common">Sacred lotus</name>
    <dbReference type="NCBI Taxonomy" id="4432"/>
    <lineage>
        <taxon>Eukaryota</taxon>
        <taxon>Viridiplantae</taxon>
        <taxon>Streptophyta</taxon>
        <taxon>Embryophyta</taxon>
        <taxon>Tracheophyta</taxon>
        <taxon>Spermatophyta</taxon>
        <taxon>Magnoliopsida</taxon>
        <taxon>Proteales</taxon>
        <taxon>Nelumbonaceae</taxon>
        <taxon>Nelumbo</taxon>
    </lineage>
</organism>
<name>A0A822XH50_NELNU</name>
<feature type="compositionally biased region" description="Polar residues" evidence="1">
    <location>
        <begin position="20"/>
        <end position="29"/>
    </location>
</feature>
<feature type="region of interest" description="Disordered" evidence="1">
    <location>
        <begin position="1"/>
        <end position="29"/>
    </location>
</feature>